<keyword evidence="2" id="KW-1185">Reference proteome</keyword>
<gene>
    <name evidence="1" type="ORF">EH198_16480</name>
</gene>
<dbReference type="AlphaFoldDB" id="A0A3N9P3U1"/>
<dbReference type="Proteomes" id="UP000282529">
    <property type="component" value="Unassembled WGS sequence"/>
</dbReference>
<dbReference type="EMBL" id="RQPI01000010">
    <property type="protein sequence ID" value="RQW10030.1"/>
    <property type="molecule type" value="Genomic_DNA"/>
</dbReference>
<protein>
    <submittedName>
        <fullName evidence="1">DUF1064 domain-containing protein</fullName>
    </submittedName>
</protein>
<name>A0A3N9P3U1_9BACL</name>
<dbReference type="RefSeq" id="WP_124696610.1">
    <property type="nucleotide sequence ID" value="NZ_JBHUFE010000036.1"/>
</dbReference>
<dbReference type="Pfam" id="PF06356">
    <property type="entry name" value="DUF1064"/>
    <property type="match status" value="1"/>
</dbReference>
<dbReference type="OrthoDB" id="1853564at2"/>
<comment type="caution">
    <text evidence="1">The sequence shown here is derived from an EMBL/GenBank/DDBJ whole genome shotgun (WGS) entry which is preliminary data.</text>
</comment>
<reference evidence="1 2" key="1">
    <citation type="submission" date="2018-11" db="EMBL/GenBank/DDBJ databases">
        <title>Genome sequence of strain 7197.</title>
        <authorList>
            <person name="Gao J."/>
            <person name="Sun J."/>
        </authorList>
    </citation>
    <scope>NUCLEOTIDE SEQUENCE [LARGE SCALE GENOMIC DNA]</scope>
    <source>
        <strain evidence="1 2">7197</strain>
    </source>
</reference>
<evidence type="ECO:0000313" key="2">
    <source>
        <dbReference type="Proteomes" id="UP000282529"/>
    </source>
</evidence>
<proteinExistence type="predicted"/>
<evidence type="ECO:0000313" key="1">
    <source>
        <dbReference type="EMBL" id="RQW10030.1"/>
    </source>
</evidence>
<accession>A0A3N9P3U1</accession>
<sequence>MATKPKNKFGARKTQVNGITFDSKREANRYRELLLLQRAGIVKDIELHPQYVLIDKFKHKRTGKVIQPIKYTADFLVTYADGHQEIEDAKGAITRDYALRKKLFYNRYPDLEIKEV</sequence>
<dbReference type="InterPro" id="IPR009414">
    <property type="entry name" value="DUF1064"/>
</dbReference>
<organism evidence="1 2">
    <name type="scientific">Paenibacillus rhizophilus</name>
    <dbReference type="NCBI Taxonomy" id="1850366"/>
    <lineage>
        <taxon>Bacteria</taxon>
        <taxon>Bacillati</taxon>
        <taxon>Bacillota</taxon>
        <taxon>Bacilli</taxon>
        <taxon>Bacillales</taxon>
        <taxon>Paenibacillaceae</taxon>
        <taxon>Paenibacillus</taxon>
    </lineage>
</organism>